<reference evidence="2" key="1">
    <citation type="journal article" date="2014" name="Nat. Commun.">
        <title>The emerging biofuel crop Camelina sativa retains a highly undifferentiated hexaploid genome structure.</title>
        <authorList>
            <person name="Kagale S."/>
            <person name="Koh C."/>
            <person name="Nixon J."/>
            <person name="Bollina V."/>
            <person name="Clarke W.E."/>
            <person name="Tuteja R."/>
            <person name="Spillane C."/>
            <person name="Robinson S.J."/>
            <person name="Links M.G."/>
            <person name="Clarke C."/>
            <person name="Higgins E.E."/>
            <person name="Huebert T."/>
            <person name="Sharpe A.G."/>
            <person name="Parkin I.A."/>
        </authorList>
    </citation>
    <scope>NUCLEOTIDE SEQUENCE [LARGE SCALE GENOMIC DNA]</scope>
    <source>
        <strain evidence="2">cv. DH55</strain>
    </source>
</reference>
<dbReference type="InterPro" id="IPR004252">
    <property type="entry name" value="Probable_transposase_24"/>
</dbReference>
<evidence type="ECO:0000313" key="3">
    <source>
        <dbReference type="RefSeq" id="XP_010513379.1"/>
    </source>
</evidence>
<protein>
    <submittedName>
        <fullName evidence="3">Uncharacterized protein LOC104789368</fullName>
    </submittedName>
</protein>
<dbReference type="GeneID" id="104789368"/>
<gene>
    <name evidence="3" type="primary">LOC104789368</name>
</gene>
<organism evidence="2 3">
    <name type="scientific">Camelina sativa</name>
    <name type="common">False flax</name>
    <name type="synonym">Myagrum sativum</name>
    <dbReference type="NCBI Taxonomy" id="90675"/>
    <lineage>
        <taxon>Eukaryota</taxon>
        <taxon>Viridiplantae</taxon>
        <taxon>Streptophyta</taxon>
        <taxon>Embryophyta</taxon>
        <taxon>Tracheophyta</taxon>
        <taxon>Spermatophyta</taxon>
        <taxon>Magnoliopsida</taxon>
        <taxon>eudicotyledons</taxon>
        <taxon>Gunneridae</taxon>
        <taxon>Pentapetalae</taxon>
        <taxon>rosids</taxon>
        <taxon>malvids</taxon>
        <taxon>Brassicales</taxon>
        <taxon>Brassicaceae</taxon>
        <taxon>Camelineae</taxon>
        <taxon>Camelina</taxon>
    </lineage>
</organism>
<dbReference type="Pfam" id="PF03004">
    <property type="entry name" value="Transposase_24"/>
    <property type="match status" value="1"/>
</dbReference>
<name>A0ABM0ZBQ5_CAMSA</name>
<reference evidence="3" key="2">
    <citation type="submission" date="2025-08" db="UniProtKB">
        <authorList>
            <consortium name="RefSeq"/>
        </authorList>
    </citation>
    <scope>IDENTIFICATION</scope>
    <source>
        <tissue evidence="3">Leaf</tissue>
    </source>
</reference>
<evidence type="ECO:0000256" key="1">
    <source>
        <dbReference type="SAM" id="Coils"/>
    </source>
</evidence>
<keyword evidence="2" id="KW-1185">Reference proteome</keyword>
<feature type="coiled-coil region" evidence="1">
    <location>
        <begin position="135"/>
        <end position="176"/>
    </location>
</feature>
<keyword evidence="1" id="KW-0175">Coiled coil</keyword>
<evidence type="ECO:0000313" key="2">
    <source>
        <dbReference type="Proteomes" id="UP000694864"/>
    </source>
</evidence>
<sequence>MAKYDLVRFDMSFVIVVCRQLLDSMIPEEYVNSRVFKPISLAKKTHQKPDGTYVDQRDRLVAETYEKHVQERLGQLEISGEENVTPETLDRNEKNEIYMKVAGSSKQGHIFGLGAISEALPSVGASSSAPQTEEVETITHRLEEMEADLKKSLEENQQIQKRLEAMEKLVEAFASQNA</sequence>
<dbReference type="RefSeq" id="XP_010513379.1">
    <property type="nucleotide sequence ID" value="XM_010515077.1"/>
</dbReference>
<proteinExistence type="predicted"/>
<dbReference type="Proteomes" id="UP000694864">
    <property type="component" value="Chromosome 5"/>
</dbReference>
<accession>A0ABM0ZBQ5</accession>